<organism evidence="2 3">
    <name type="scientific">Rangifer tarandus platyrhynchus</name>
    <name type="common">Svalbard reindeer</name>
    <dbReference type="NCBI Taxonomy" id="3082113"/>
    <lineage>
        <taxon>Eukaryota</taxon>
        <taxon>Metazoa</taxon>
        <taxon>Chordata</taxon>
        <taxon>Craniata</taxon>
        <taxon>Vertebrata</taxon>
        <taxon>Euteleostomi</taxon>
        <taxon>Mammalia</taxon>
        <taxon>Eutheria</taxon>
        <taxon>Laurasiatheria</taxon>
        <taxon>Artiodactyla</taxon>
        <taxon>Ruminantia</taxon>
        <taxon>Pecora</taxon>
        <taxon>Cervidae</taxon>
        <taxon>Odocoileinae</taxon>
        <taxon>Rangifer</taxon>
    </lineage>
</organism>
<feature type="region of interest" description="Disordered" evidence="1">
    <location>
        <begin position="1"/>
        <end position="31"/>
    </location>
</feature>
<dbReference type="EMBL" id="OX460343">
    <property type="protein sequence ID" value="CAI9180018.1"/>
    <property type="molecule type" value="Genomic_DNA"/>
</dbReference>
<dbReference type="Proteomes" id="UP001176941">
    <property type="component" value="Chromosome X"/>
</dbReference>
<name>A0ABN9A5B2_RANTA</name>
<keyword evidence="3" id="KW-1185">Reference proteome</keyword>
<evidence type="ECO:0000313" key="2">
    <source>
        <dbReference type="EMBL" id="CAI9180018.1"/>
    </source>
</evidence>
<reference evidence="2" key="1">
    <citation type="submission" date="2023-04" db="EMBL/GenBank/DDBJ databases">
        <authorList>
            <consortium name="ELIXIR-Norway"/>
        </authorList>
    </citation>
    <scope>NUCLEOTIDE SEQUENCE [LARGE SCALE GENOMIC DNA]</scope>
</reference>
<protein>
    <submittedName>
        <fullName evidence="2">Uncharacterized protein</fullName>
    </submittedName>
</protein>
<evidence type="ECO:0000313" key="3">
    <source>
        <dbReference type="Proteomes" id="UP001176941"/>
    </source>
</evidence>
<accession>A0ABN9A5B2</accession>
<gene>
    <name evidence="2" type="ORF">MRATA1EN1_LOCUS28980</name>
</gene>
<feature type="compositionally biased region" description="Polar residues" evidence="1">
    <location>
        <begin position="10"/>
        <end position="22"/>
    </location>
</feature>
<evidence type="ECO:0000256" key="1">
    <source>
        <dbReference type="SAM" id="MobiDB-lite"/>
    </source>
</evidence>
<proteinExistence type="predicted"/>
<sequence length="113" mass="11782">MGLFPEASGGRNSSGDTLTPDQVWSAGPGEGERVSCSGSWLGHFVMAAPGSSRGLGPGCVHMLCYVASVVSDSVTPRTVAHQAPLSMGFCRQECESKLSFPSAIHMYSIPFSS</sequence>